<dbReference type="EMBL" id="MKKU01000148">
    <property type="protein sequence ID" value="RNF21805.1"/>
    <property type="molecule type" value="Genomic_DNA"/>
</dbReference>
<dbReference type="Proteomes" id="UP000284403">
    <property type="component" value="Unassembled WGS sequence"/>
</dbReference>
<evidence type="ECO:0000256" key="1">
    <source>
        <dbReference type="SAM" id="MobiDB-lite"/>
    </source>
</evidence>
<evidence type="ECO:0000313" key="3">
    <source>
        <dbReference type="Proteomes" id="UP000284403"/>
    </source>
</evidence>
<feature type="region of interest" description="Disordered" evidence="1">
    <location>
        <begin position="228"/>
        <end position="284"/>
    </location>
</feature>
<feature type="compositionally biased region" description="Acidic residues" evidence="1">
    <location>
        <begin position="259"/>
        <end position="278"/>
    </location>
</feature>
<dbReference type="AlphaFoldDB" id="A0A422PVL6"/>
<keyword evidence="3" id="KW-1185">Reference proteome</keyword>
<dbReference type="GeneID" id="40316820"/>
<organism evidence="2 3">
    <name type="scientific">Trypanosoma conorhini</name>
    <dbReference type="NCBI Taxonomy" id="83891"/>
    <lineage>
        <taxon>Eukaryota</taxon>
        <taxon>Discoba</taxon>
        <taxon>Euglenozoa</taxon>
        <taxon>Kinetoplastea</taxon>
        <taxon>Metakinetoplastina</taxon>
        <taxon>Trypanosomatida</taxon>
        <taxon>Trypanosomatidae</taxon>
        <taxon>Trypanosoma</taxon>
    </lineage>
</organism>
<protein>
    <submittedName>
        <fullName evidence="2">Uncharacterized protein</fullName>
    </submittedName>
</protein>
<gene>
    <name evidence="2" type="ORF">Tco025E_03209</name>
</gene>
<name>A0A422PVL6_9TRYP</name>
<reference evidence="2 3" key="1">
    <citation type="journal article" date="2018" name="BMC Genomics">
        <title>Genomic comparison of Trypanosoma conorhini and Trypanosoma rangeli to Trypanosoma cruzi strains of high and low virulence.</title>
        <authorList>
            <person name="Bradwell K.R."/>
            <person name="Koparde V.N."/>
            <person name="Matveyev A.V."/>
            <person name="Serrano M.G."/>
            <person name="Alves J.M."/>
            <person name="Parikh H."/>
            <person name="Huang B."/>
            <person name="Lee V."/>
            <person name="Espinosa-Alvarez O."/>
            <person name="Ortiz P.A."/>
            <person name="Costa-Martins A.G."/>
            <person name="Teixeira M.M."/>
            <person name="Buck G.A."/>
        </authorList>
    </citation>
    <scope>NUCLEOTIDE SEQUENCE [LARGE SCALE GENOMIC DNA]</scope>
    <source>
        <strain evidence="2 3">025E</strain>
    </source>
</reference>
<sequence>MRSNGAGHLGNDTFMAVTRDNTDNMFLVTSKLTEERVTPYPLARRVRFIPHSDTASAPASSCGQAAESGAAASDGPQQDVRHSLHPSLDGKLVAAISTGRWRHYLVDVLSARVCEFQTVAPVMGVAWHPTSPRRLMLLLATGTLLLFRADTVALGVVFQDRQEVPLHEIITEHKRCILNGDGAVAMDQLEEPRGRKREPITATASHMALEHEAPAGITHGATTPPAAALTVSVSSSPEASTRSIASASNSSLERSTAEEATEVEEAMEEGEEETEEAGEEARPVITREAAETAVSAEFDSTMGGNDGPSLPLGMCVVPASLSLPEMLLVLTRGGDIFSIKINKDGLPTFLVEEYDGCVETLLRRGHRRQGDASLPPCVHYLLRGGSAVAGYAEEPLAIGSTLLDADVGLHVVFVMYNTGVLRGGRFTEPDLLCRDLMRQQLDFAIHLGAAFSPAASPPSTLSLTRLAGLHTCGNATLIRYNDSAYLCVWPTWSRKAAGWVYRDVGEDGCQRLPLVSQGAVAPEPVALRLPYDVAGASVAVGVNEVLIFPEAAAAAVPLKQPQCPRSTVVTAKIANLVLAAIYAANEKYKLRFDDNASNASEGRDAPVENAERGSLERLLELTAEGYKRWLCGYPQEAKDSIAVDLAKGVQAAHGELMARQNAIQKREGDLAARVQRLLQRQHEHSQSVVHSQGIIRDAVVHRCGVDVFYSANEALGKTHRLLNELESLAAQRSDAKRGGGSVFVGTSEGT</sequence>
<dbReference type="OrthoDB" id="272470at2759"/>
<comment type="caution">
    <text evidence="2">The sequence shown here is derived from an EMBL/GenBank/DDBJ whole genome shotgun (WGS) entry which is preliminary data.</text>
</comment>
<feature type="compositionally biased region" description="Low complexity" evidence="1">
    <location>
        <begin position="239"/>
        <end position="254"/>
    </location>
</feature>
<dbReference type="RefSeq" id="XP_029229653.1">
    <property type="nucleotide sequence ID" value="XM_029370129.1"/>
</dbReference>
<proteinExistence type="predicted"/>
<evidence type="ECO:0000313" key="2">
    <source>
        <dbReference type="EMBL" id="RNF21805.1"/>
    </source>
</evidence>
<accession>A0A422PVL6</accession>
<feature type="region of interest" description="Disordered" evidence="1">
    <location>
        <begin position="58"/>
        <end position="84"/>
    </location>
</feature>